<reference evidence="4" key="1">
    <citation type="journal article" date="2019" name="Int. J. Syst. Evol. Microbiol.">
        <title>The Global Catalogue of Microorganisms (GCM) 10K type strain sequencing project: providing services to taxonomists for standard genome sequencing and annotation.</title>
        <authorList>
            <consortium name="The Broad Institute Genomics Platform"/>
            <consortium name="The Broad Institute Genome Sequencing Center for Infectious Disease"/>
            <person name="Wu L."/>
            <person name="Ma J."/>
        </authorList>
    </citation>
    <scope>NUCLEOTIDE SEQUENCE [LARGE SCALE GENOMIC DNA]</scope>
    <source>
        <strain evidence="4">KCTC 22232</strain>
    </source>
</reference>
<evidence type="ECO:0000256" key="2">
    <source>
        <dbReference type="SAM" id="SignalP"/>
    </source>
</evidence>
<feature type="chain" id="PRO_5047282383" description="Tetratricopeptide repeat protein" evidence="2">
    <location>
        <begin position="22"/>
        <end position="177"/>
    </location>
</feature>
<protein>
    <recommendedName>
        <fullName evidence="5">Tetratricopeptide repeat protein</fullName>
    </recommendedName>
</protein>
<dbReference type="Pfam" id="PF14559">
    <property type="entry name" value="TPR_19"/>
    <property type="match status" value="1"/>
</dbReference>
<dbReference type="Proteomes" id="UP000621898">
    <property type="component" value="Unassembled WGS sequence"/>
</dbReference>
<keyword evidence="2" id="KW-0732">Signal</keyword>
<evidence type="ECO:0000313" key="3">
    <source>
        <dbReference type="EMBL" id="GGY33896.1"/>
    </source>
</evidence>
<dbReference type="Gene3D" id="1.25.40.10">
    <property type="entry name" value="Tetratricopeptide repeat domain"/>
    <property type="match status" value="1"/>
</dbReference>
<dbReference type="RefSeq" id="WP_189442280.1">
    <property type="nucleotide sequence ID" value="NZ_BMXT01000004.1"/>
</dbReference>
<dbReference type="InterPro" id="IPR011990">
    <property type="entry name" value="TPR-like_helical_dom_sf"/>
</dbReference>
<sequence>MLSSFKRLSVLPFLLAVTLLGGCSLFESTPTTVKPTVAPDRDMIGAIRAAGDREKSVIDVNPLRDPGVAALQDMAKNDEQAGRYADAAGKLDQALKLRPDSPDMLQDRAEVAIRLKDFATAERLAHQSWSLGPKLGPLCARNWQTIVEMRLQAGDAGGADTARKGVQECHKGGVSRY</sequence>
<feature type="signal peptide" evidence="2">
    <location>
        <begin position="1"/>
        <end position="21"/>
    </location>
</feature>
<feature type="compositionally biased region" description="Basic and acidic residues" evidence="1">
    <location>
        <begin position="161"/>
        <end position="171"/>
    </location>
</feature>
<name>A0ABQ3A3H2_9GAMM</name>
<gene>
    <name evidence="3" type="ORF">GCM10008098_29070</name>
</gene>
<keyword evidence="4" id="KW-1185">Reference proteome</keyword>
<organism evidence="3 4">
    <name type="scientific">Rhodanobacter panaciterrae</name>
    <dbReference type="NCBI Taxonomy" id="490572"/>
    <lineage>
        <taxon>Bacteria</taxon>
        <taxon>Pseudomonadati</taxon>
        <taxon>Pseudomonadota</taxon>
        <taxon>Gammaproteobacteria</taxon>
        <taxon>Lysobacterales</taxon>
        <taxon>Rhodanobacteraceae</taxon>
        <taxon>Rhodanobacter</taxon>
    </lineage>
</organism>
<comment type="caution">
    <text evidence="3">The sequence shown here is derived from an EMBL/GenBank/DDBJ whole genome shotgun (WGS) entry which is preliminary data.</text>
</comment>
<evidence type="ECO:0008006" key="5">
    <source>
        <dbReference type="Google" id="ProtNLM"/>
    </source>
</evidence>
<accession>A0ABQ3A3H2</accession>
<feature type="region of interest" description="Disordered" evidence="1">
    <location>
        <begin position="157"/>
        <end position="177"/>
    </location>
</feature>
<evidence type="ECO:0000256" key="1">
    <source>
        <dbReference type="SAM" id="MobiDB-lite"/>
    </source>
</evidence>
<dbReference type="EMBL" id="BMXT01000004">
    <property type="protein sequence ID" value="GGY33896.1"/>
    <property type="molecule type" value="Genomic_DNA"/>
</dbReference>
<evidence type="ECO:0000313" key="4">
    <source>
        <dbReference type="Proteomes" id="UP000621898"/>
    </source>
</evidence>
<proteinExistence type="predicted"/>
<dbReference type="SUPFAM" id="SSF48452">
    <property type="entry name" value="TPR-like"/>
    <property type="match status" value="1"/>
</dbReference>
<dbReference type="PROSITE" id="PS51257">
    <property type="entry name" value="PROKAR_LIPOPROTEIN"/>
    <property type="match status" value="1"/>
</dbReference>